<evidence type="ECO:0000256" key="2">
    <source>
        <dbReference type="ARBA" id="ARBA00006771"/>
    </source>
</evidence>
<dbReference type="Pfam" id="PF15884">
    <property type="entry name" value="QIL1"/>
    <property type="match status" value="1"/>
</dbReference>
<organism evidence="9 11">
    <name type="scientific">Plectus sambesii</name>
    <dbReference type="NCBI Taxonomy" id="2011161"/>
    <lineage>
        <taxon>Eukaryota</taxon>
        <taxon>Metazoa</taxon>
        <taxon>Ecdysozoa</taxon>
        <taxon>Nematoda</taxon>
        <taxon>Chromadorea</taxon>
        <taxon>Plectida</taxon>
        <taxon>Plectina</taxon>
        <taxon>Plectoidea</taxon>
        <taxon>Plectidae</taxon>
        <taxon>Plectus</taxon>
    </lineage>
</organism>
<keyword evidence="6 8" id="KW-0496">Mitochondrion</keyword>
<protein>
    <recommendedName>
        <fullName evidence="8">MICOS complex subunit MIC13</fullName>
    </recommendedName>
</protein>
<dbReference type="Proteomes" id="UP000887566">
    <property type="component" value="Unplaced"/>
</dbReference>
<keyword evidence="5" id="KW-1133">Transmembrane helix</keyword>
<keyword evidence="7" id="KW-0472">Membrane</keyword>
<dbReference type="PANTHER" id="PTHR31816:SF3">
    <property type="entry name" value="MICOS COMPLEX SUBUNIT MIC13"/>
    <property type="match status" value="1"/>
</dbReference>
<evidence type="ECO:0000313" key="9">
    <source>
        <dbReference type="Proteomes" id="UP000887566"/>
    </source>
</evidence>
<comment type="function">
    <text evidence="8">Component of the MICOS complex, a large protein complex of the mitochondrial inner membrane that plays crucial roles in the maintenance of crista junctions, inner membrane architecture, and formation of contact sites to the outer membrane.</text>
</comment>
<evidence type="ECO:0000313" key="10">
    <source>
        <dbReference type="WBParaSite" id="PSAMB.scaffold1579size29816.g13893.t1"/>
    </source>
</evidence>
<comment type="subcellular location">
    <subcellularLocation>
        <location evidence="1 8">Mitochondrion inner membrane</location>
        <topology evidence="1 8">Single-pass membrane protein</topology>
    </subcellularLocation>
</comment>
<dbReference type="GO" id="GO:0042407">
    <property type="term" value="P:cristae formation"/>
    <property type="evidence" value="ECO:0007669"/>
    <property type="project" value="TreeGrafter"/>
</dbReference>
<dbReference type="AlphaFoldDB" id="A0A914VU67"/>
<name>A0A914VU67_9BILA</name>
<evidence type="ECO:0000313" key="11">
    <source>
        <dbReference type="WBParaSite" id="PSAMB.scaffold2476size22971.g17952.t1"/>
    </source>
</evidence>
<keyword evidence="4 8" id="KW-0999">Mitochondrion inner membrane</keyword>
<evidence type="ECO:0000256" key="7">
    <source>
        <dbReference type="ARBA" id="ARBA00023136"/>
    </source>
</evidence>
<dbReference type="GO" id="GO:0061617">
    <property type="term" value="C:MICOS complex"/>
    <property type="evidence" value="ECO:0007669"/>
    <property type="project" value="UniProtKB-UniRule"/>
</dbReference>
<dbReference type="WBParaSite" id="PSAMB.scaffold2476size22971.g17952.t1">
    <property type="protein sequence ID" value="PSAMB.scaffold2476size22971.g17952.t1"/>
    <property type="gene ID" value="PSAMB.scaffold2476size22971.g17952"/>
</dbReference>
<evidence type="ECO:0000256" key="6">
    <source>
        <dbReference type="ARBA" id="ARBA00023128"/>
    </source>
</evidence>
<keyword evidence="3" id="KW-0812">Transmembrane</keyword>
<reference evidence="10 11" key="1">
    <citation type="submission" date="2022-11" db="UniProtKB">
        <authorList>
            <consortium name="WormBaseParasite"/>
        </authorList>
    </citation>
    <scope>IDENTIFICATION</scope>
</reference>
<dbReference type="WBParaSite" id="PSAMB.scaffold1579size29816.g13893.t1">
    <property type="protein sequence ID" value="PSAMB.scaffold1579size29816.g13893.t1"/>
    <property type="gene ID" value="PSAMB.scaffold1579size29816.g13893"/>
</dbReference>
<dbReference type="GO" id="GO:0044284">
    <property type="term" value="C:mitochondrial crista junction"/>
    <property type="evidence" value="ECO:0007669"/>
    <property type="project" value="TreeGrafter"/>
</dbReference>
<evidence type="ECO:0000256" key="5">
    <source>
        <dbReference type="ARBA" id="ARBA00022989"/>
    </source>
</evidence>
<evidence type="ECO:0000256" key="3">
    <source>
        <dbReference type="ARBA" id="ARBA00022692"/>
    </source>
</evidence>
<comment type="similarity">
    <text evidence="2 8">Belongs to the MICOS complex subunit Mic13 family.</text>
</comment>
<dbReference type="PANTHER" id="PTHR31816">
    <property type="entry name" value="MICOS COMPLEX SUBUNIT MIC13"/>
    <property type="match status" value="1"/>
</dbReference>
<evidence type="ECO:0000256" key="8">
    <source>
        <dbReference type="RuleBase" id="RU363009"/>
    </source>
</evidence>
<sequence>MGKMWKLTYNAARVGLLAGAVKLSVDQGVWSTGTDKTSVLFEQVKSKILPGTIVYPEKLPKPQEVKENLETNWNCGVKTTFDAIEEGPSKIAAAIYPPTMSS</sequence>
<comment type="subunit">
    <text evidence="8">Component of the mitochondrial contact site and cristae organizing system (MICOS) complex.</text>
</comment>
<dbReference type="InterPro" id="IPR026769">
    <property type="entry name" value="Mic13"/>
</dbReference>
<evidence type="ECO:0000256" key="1">
    <source>
        <dbReference type="ARBA" id="ARBA00004434"/>
    </source>
</evidence>
<proteinExistence type="inferred from homology"/>
<accession>A0A914VU67</accession>
<evidence type="ECO:0000256" key="4">
    <source>
        <dbReference type="ARBA" id="ARBA00022792"/>
    </source>
</evidence>
<keyword evidence="9" id="KW-1185">Reference proteome</keyword>